<evidence type="ECO:0000256" key="13">
    <source>
        <dbReference type="SAM" id="MobiDB-lite"/>
    </source>
</evidence>
<feature type="transmembrane region" description="Helical" evidence="14">
    <location>
        <begin position="890"/>
        <end position="912"/>
    </location>
</feature>
<proteinExistence type="inferred from homology"/>
<feature type="domain" description="PSI" evidence="15">
    <location>
        <begin position="37"/>
        <end position="89"/>
    </location>
</feature>
<sequence>MVDEEGSAILPDTMFAPSNDHLYVLSERRIIKMKVEHCGTFGNCSACLESRDPYCGWCSLEKRCTVRTACQKDTSAARWLSIGTGQQCIDFEMVAPDRVPVGQMSVVRLVIKTLPELPHNAQYRCVFGNATPIDANVTKEGLICATPPVNERPPLPDGQDHVLVPLSVRSSETNKDFVSRSFAFYDCTRHDTCRKCLVSNWGCHWCIYDNRCAFNTTACRNSANIVQNEASCPRLKERAGPILLPNKVPKEIRLEIENLPRPQSAHTGFLCTINIEGAHMVLPARVEANKYIVCEKTLYSYEAASNEYEATVDVNWNRNHYIDTVTVILYKCEILGSHRDHADCSLCVTRDPKYQCTWCGQQCSYNESCIDGGGGSMMLRGRGEDGGCPRPRIDLIKPLSGPIEGGTLVTIEGSNLGIREEDVRGRIHIGEVPCELEHYEISVRIECRTGPVRSEMSAPVKVGNEAGYTMSSVEFRYRDVRLEGLSPTMGPQSGGTKLSIIGKHLNVGTAAIAYLDDYECRINRTQASSSRLTCVTSAARSPEHIRVLTLRIDGANRTLACSTTGGMSGERLRGSSAYGAAGTYHSRYETCSVYNYTVDPKIMQIKPLKSFLSGGRMMTVHGTNLDAIQVPEIEVYLNDERLNRSTCTVLNSNQMECPSPSVREAWAMLQQQQSLLRNLSAPPGDYSPPRMLSGFVSADGRSVPIQQQPPTAAVPMLLPSQYSLTSTSGPLVTASAPMSPFHPSEQQLQLLLQINFLMDSVLSVRNLPKHFQNLRSAIVYVEDPVYQPFPNAVKMYKGDTLVIEGEHLNAASDETDVNVTIGTAQCNVTSLAPTQLVCTPPLEQPEPTDENGVPTAKDLPLVVVRVGRNLRFPIGFIKYDLIKPYAFSHVLFGVIVSGIFFVLSLLAILFIYRRKSTLAEREYKRIQIQMDTLESNVRMECKQAFAELQTDMTDLTADLESSGTPTLDLVNYVMKVFFPGVADHPVLLANGAKLHGHHHHGHPHHGHPHQRNNYDQAMVMFEQLINNRVFLLLFIDTLEAQKTFTIRDKVNVASLLMIVLMNQMDYVTDILKSLLLRLIDKSVMTKHPQLMLRRTESVVEKMLTNYMALCMYDYLRNYAGNSLFLLYKAIKHQIEKGLVDAVTHDARYSLSEDRLLREQIMHSIVTLHIIQDDLDEKVQCKVLDCDTISQVKSKVLDALFKNTPFSLRPSVHDLDLEWRHGRGGHLVLRDEDVTTKTVHGWKRLNTLAHYGVKESAVMSLVARPHDGYNTPGRHIFPYCYYINNPPSSNHHLSATLPHGGSGSGASGPGSGSHHKAIPEIFLTRLLATKGTIQKFVDDLFATILTVNEALPPAVKWLYDLLDAAARHHGIHDPEVIHAWKSNGLPLRFWVNFIKNPDFIFDIYKTPSVDVCLSVIAQTFMDACSTTEYRLGKDSPSNKLLFAKDLPQYREMVSNFYADIAMMPQISDQEMRSAMQRLSIHQQQFDTLAALKELYVYVSKYRLQIKEVLEMDLTASKLHLAHKLDLVAATLEDDECKTIDYYE</sequence>
<dbReference type="SUPFAM" id="SSF81296">
    <property type="entry name" value="E set domains"/>
    <property type="match status" value="3"/>
</dbReference>
<dbReference type="Pfam" id="PF18020">
    <property type="entry name" value="TIG_2"/>
    <property type="match status" value="1"/>
</dbReference>
<dbReference type="InterPro" id="IPR002165">
    <property type="entry name" value="Plexin_repeat"/>
</dbReference>
<reference evidence="17" key="2">
    <citation type="submission" date="2020-05" db="UniProtKB">
        <authorList>
            <consortium name="EnsemblMetazoa"/>
        </authorList>
    </citation>
    <scope>IDENTIFICATION</scope>
    <source>
        <strain evidence="17">ACHKN1017</strain>
    </source>
</reference>
<keyword evidence="3" id="KW-0217">Developmental protein</keyword>
<keyword evidence="5 14" id="KW-0812">Transmembrane</keyword>
<evidence type="ECO:0000259" key="15">
    <source>
        <dbReference type="SMART" id="SM00423"/>
    </source>
</evidence>
<comment type="subcellular location">
    <subcellularLocation>
        <location evidence="1">Cell membrane</location>
        <topology evidence="1">Single-pass type I membrane protein</topology>
    </subcellularLocation>
</comment>
<dbReference type="Pfam" id="PF20170">
    <property type="entry name" value="Plexin_RBD"/>
    <property type="match status" value="1"/>
</dbReference>
<dbReference type="InterPro" id="IPR008936">
    <property type="entry name" value="Rho_GTPase_activation_prot"/>
</dbReference>
<dbReference type="Gene3D" id="1.10.506.10">
    <property type="entry name" value="GTPase Activation - p120gap, domain 1"/>
    <property type="match status" value="1"/>
</dbReference>
<evidence type="ECO:0000256" key="1">
    <source>
        <dbReference type="ARBA" id="ARBA00004251"/>
    </source>
</evidence>
<keyword evidence="11" id="KW-0675">Receptor</keyword>
<dbReference type="InterPro" id="IPR041019">
    <property type="entry name" value="TIG1_plexin"/>
</dbReference>
<evidence type="ECO:0000256" key="2">
    <source>
        <dbReference type="ARBA" id="ARBA00010297"/>
    </source>
</evidence>
<evidence type="ECO:0000256" key="9">
    <source>
        <dbReference type="ARBA" id="ARBA00023136"/>
    </source>
</evidence>
<feature type="domain" description="PSI" evidence="15">
    <location>
        <begin position="331"/>
        <end position="389"/>
    </location>
</feature>
<reference evidence="18" key="1">
    <citation type="submission" date="2013-03" db="EMBL/GenBank/DDBJ databases">
        <title>The Genome Sequence of Anopheles christyi ACHKN1017.</title>
        <authorList>
            <consortium name="The Broad Institute Genomics Platform"/>
            <person name="Neafsey D.E."/>
            <person name="Besansky N."/>
            <person name="Walker B."/>
            <person name="Young S.K."/>
            <person name="Zeng Q."/>
            <person name="Gargeya S."/>
            <person name="Fitzgerald M."/>
            <person name="Haas B."/>
            <person name="Abouelleil A."/>
            <person name="Allen A.W."/>
            <person name="Alvarado L."/>
            <person name="Arachchi H.M."/>
            <person name="Berlin A.M."/>
            <person name="Chapman S.B."/>
            <person name="Gainer-Dewar J."/>
            <person name="Goldberg J."/>
            <person name="Griggs A."/>
            <person name="Gujja S."/>
            <person name="Hansen M."/>
            <person name="Howarth C."/>
            <person name="Imamovic A."/>
            <person name="Ireland A."/>
            <person name="Larimer J."/>
            <person name="McCowan C."/>
            <person name="Murphy C."/>
            <person name="Pearson M."/>
            <person name="Poon T.W."/>
            <person name="Priest M."/>
            <person name="Roberts A."/>
            <person name="Saif S."/>
            <person name="Shea T."/>
            <person name="Sisk P."/>
            <person name="Sykes S."/>
            <person name="Wortman J."/>
            <person name="Nusbaum C."/>
            <person name="Birren B."/>
        </authorList>
    </citation>
    <scope>NUCLEOTIDE SEQUENCE [LARGE SCALE GENOMIC DNA]</scope>
    <source>
        <strain evidence="18">ACHKN1017</strain>
    </source>
</reference>
<dbReference type="GO" id="GO:0017154">
    <property type="term" value="F:semaphorin receptor activity"/>
    <property type="evidence" value="ECO:0007669"/>
    <property type="project" value="InterPro"/>
</dbReference>
<dbReference type="FunFam" id="1.10.506.10:FF:000027">
    <property type="entry name" value="Plexin A, isoform B"/>
    <property type="match status" value="1"/>
</dbReference>
<protein>
    <recommendedName>
        <fullName evidence="19">Sema domain-containing protein</fullName>
    </recommendedName>
</protein>
<evidence type="ECO:0008006" key="19">
    <source>
        <dbReference type="Google" id="ProtNLM"/>
    </source>
</evidence>
<dbReference type="Pfam" id="PF01437">
    <property type="entry name" value="PSI"/>
    <property type="match status" value="1"/>
</dbReference>
<dbReference type="InterPro" id="IPR041362">
    <property type="entry name" value="TIG2_plexin"/>
</dbReference>
<feature type="compositionally biased region" description="Gly residues" evidence="13">
    <location>
        <begin position="1299"/>
        <end position="1310"/>
    </location>
</feature>
<feature type="domain" description="IPT/TIG" evidence="16">
    <location>
        <begin position="599"/>
        <end position="689"/>
    </location>
</feature>
<evidence type="ECO:0000256" key="7">
    <source>
        <dbReference type="ARBA" id="ARBA00022737"/>
    </source>
</evidence>
<evidence type="ECO:0000313" key="17">
    <source>
        <dbReference type="EnsemblMetazoa" id="ACHR008961-PA"/>
    </source>
</evidence>
<dbReference type="Pfam" id="PF01833">
    <property type="entry name" value="TIG"/>
    <property type="match status" value="4"/>
</dbReference>
<keyword evidence="4" id="KW-1003">Cell membrane</keyword>
<keyword evidence="12" id="KW-0325">Glycoprotein</keyword>
<keyword evidence="18" id="KW-1185">Reference proteome</keyword>
<dbReference type="FunFam" id="2.60.40.10:FF:000868">
    <property type="entry name" value="Plexin D1"/>
    <property type="match status" value="1"/>
</dbReference>
<keyword evidence="6" id="KW-0732">Signal</keyword>
<dbReference type="FunFam" id="2.60.40.10:FF:001973">
    <property type="entry name" value="Plexin A4, B"/>
    <property type="match status" value="1"/>
</dbReference>
<dbReference type="InterPro" id="IPR002909">
    <property type="entry name" value="IPT_dom"/>
</dbReference>
<dbReference type="Proteomes" id="UP000075881">
    <property type="component" value="Unassembled WGS sequence"/>
</dbReference>
<evidence type="ECO:0000256" key="5">
    <source>
        <dbReference type="ARBA" id="ARBA00022692"/>
    </source>
</evidence>
<evidence type="ECO:0000256" key="6">
    <source>
        <dbReference type="ARBA" id="ARBA00022729"/>
    </source>
</evidence>
<dbReference type="SMART" id="SM00429">
    <property type="entry name" value="IPT"/>
    <property type="match status" value="4"/>
</dbReference>
<evidence type="ECO:0000256" key="3">
    <source>
        <dbReference type="ARBA" id="ARBA00022473"/>
    </source>
</evidence>
<evidence type="ECO:0000313" key="18">
    <source>
        <dbReference type="Proteomes" id="UP000075881"/>
    </source>
</evidence>
<dbReference type="GO" id="GO:0007162">
    <property type="term" value="P:negative regulation of cell adhesion"/>
    <property type="evidence" value="ECO:0007669"/>
    <property type="project" value="TreeGrafter"/>
</dbReference>
<dbReference type="InterPro" id="IPR016201">
    <property type="entry name" value="PSI"/>
</dbReference>
<evidence type="ECO:0000256" key="10">
    <source>
        <dbReference type="ARBA" id="ARBA00023157"/>
    </source>
</evidence>
<evidence type="ECO:0000256" key="14">
    <source>
        <dbReference type="SAM" id="Phobius"/>
    </source>
</evidence>
<dbReference type="Pfam" id="PF08337">
    <property type="entry name" value="Plexin_cytopl"/>
    <property type="match status" value="1"/>
</dbReference>
<feature type="domain" description="IPT/TIG" evidence="16">
    <location>
        <begin position="390"/>
        <end position="478"/>
    </location>
</feature>
<name>A0A182KDX4_9DIPT</name>
<dbReference type="Pfam" id="PF24479">
    <property type="entry name" value="PSI_PlexinA-B"/>
    <property type="match status" value="1"/>
</dbReference>
<dbReference type="InterPro" id="IPR031148">
    <property type="entry name" value="Plexin"/>
</dbReference>
<evidence type="ECO:0000256" key="11">
    <source>
        <dbReference type="ARBA" id="ARBA00023170"/>
    </source>
</evidence>
<dbReference type="FunFam" id="2.60.40.10:FF:000728">
    <property type="entry name" value="Plexin D1"/>
    <property type="match status" value="1"/>
</dbReference>
<dbReference type="PANTHER" id="PTHR22625">
    <property type="entry name" value="PLEXIN"/>
    <property type="match status" value="1"/>
</dbReference>
<dbReference type="FunFam" id="2.60.40.10:FF:000203">
    <property type="entry name" value="Plexin B2"/>
    <property type="match status" value="1"/>
</dbReference>
<comment type="similarity">
    <text evidence="2">Belongs to the plexin family.</text>
</comment>
<dbReference type="Gene3D" id="2.130.10.10">
    <property type="entry name" value="YVTN repeat-like/Quinoprotein amine dehydrogenase"/>
    <property type="match status" value="1"/>
</dbReference>
<dbReference type="CDD" id="cd01180">
    <property type="entry name" value="IPT_plexin_repeat1"/>
    <property type="match status" value="1"/>
</dbReference>
<evidence type="ECO:0000256" key="8">
    <source>
        <dbReference type="ARBA" id="ARBA00022989"/>
    </source>
</evidence>
<feature type="domain" description="IPT/TIG" evidence="16">
    <location>
        <begin position="783"/>
        <end position="873"/>
    </location>
</feature>
<feature type="domain" description="IPT/TIG" evidence="16">
    <location>
        <begin position="479"/>
        <end position="570"/>
    </location>
</feature>
<dbReference type="InterPro" id="IPR013548">
    <property type="entry name" value="Plexin_cytoplasmic_RasGAP_dom"/>
</dbReference>
<dbReference type="STRING" id="43041.A0A182KDX4"/>
<evidence type="ECO:0000256" key="12">
    <source>
        <dbReference type="ARBA" id="ARBA00023180"/>
    </source>
</evidence>
<dbReference type="SUPFAM" id="SSF48350">
    <property type="entry name" value="GTPase activation domain, GAP"/>
    <property type="match status" value="1"/>
</dbReference>
<dbReference type="GO" id="GO:0120025">
    <property type="term" value="C:plasma membrane bounded cell projection"/>
    <property type="evidence" value="ECO:0007669"/>
    <property type="project" value="UniProtKB-ARBA"/>
</dbReference>
<dbReference type="GO" id="GO:0005886">
    <property type="term" value="C:plasma membrane"/>
    <property type="evidence" value="ECO:0007669"/>
    <property type="project" value="UniProtKB-SubCell"/>
</dbReference>
<dbReference type="VEuPathDB" id="VectorBase:ACHR008961"/>
<dbReference type="Pfam" id="PF17960">
    <property type="entry name" value="TIG_plexin"/>
    <property type="match status" value="1"/>
</dbReference>
<dbReference type="FunFam" id="3.10.20.90:FF:000213">
    <property type="entry name" value="Plexin A4, B"/>
    <property type="match status" value="1"/>
</dbReference>
<dbReference type="GO" id="GO:0008045">
    <property type="term" value="P:motor neuron axon guidance"/>
    <property type="evidence" value="ECO:0007669"/>
    <property type="project" value="TreeGrafter"/>
</dbReference>
<keyword evidence="8 14" id="KW-1133">Transmembrane helix</keyword>
<dbReference type="InterPro" id="IPR014756">
    <property type="entry name" value="Ig_E-set"/>
</dbReference>
<feature type="region of interest" description="Disordered" evidence="13">
    <location>
        <begin position="1291"/>
        <end position="1312"/>
    </location>
</feature>
<dbReference type="Gene3D" id="2.60.40.10">
    <property type="entry name" value="Immunoglobulins"/>
    <property type="match status" value="6"/>
</dbReference>
<dbReference type="SMART" id="SM00423">
    <property type="entry name" value="PSI"/>
    <property type="match status" value="3"/>
</dbReference>
<dbReference type="GO" id="GO:0097374">
    <property type="term" value="P:sensory neuron axon guidance"/>
    <property type="evidence" value="ECO:0007669"/>
    <property type="project" value="TreeGrafter"/>
</dbReference>
<evidence type="ECO:0000256" key="4">
    <source>
        <dbReference type="ARBA" id="ARBA00022475"/>
    </source>
</evidence>
<dbReference type="GO" id="GO:0008360">
    <property type="term" value="P:regulation of cell shape"/>
    <property type="evidence" value="ECO:0007669"/>
    <property type="project" value="TreeGrafter"/>
</dbReference>
<evidence type="ECO:0000259" key="16">
    <source>
        <dbReference type="SMART" id="SM00429"/>
    </source>
</evidence>
<dbReference type="InterPro" id="IPR015943">
    <property type="entry name" value="WD40/YVTN_repeat-like_dom_sf"/>
</dbReference>
<dbReference type="CDD" id="cd12205">
    <property type="entry name" value="RasGAP_plexin"/>
    <property type="match status" value="1"/>
</dbReference>
<accession>A0A182KDX4</accession>
<dbReference type="PANTHER" id="PTHR22625:SF44">
    <property type="entry name" value="PLEXIN-B"/>
    <property type="match status" value="1"/>
</dbReference>
<dbReference type="SUPFAM" id="SSF103575">
    <property type="entry name" value="Plexin repeat"/>
    <property type="match status" value="2"/>
</dbReference>
<dbReference type="GO" id="GO:0050772">
    <property type="term" value="P:positive regulation of axonogenesis"/>
    <property type="evidence" value="ECO:0007669"/>
    <property type="project" value="TreeGrafter"/>
</dbReference>
<keyword evidence="10" id="KW-1015">Disulfide bond</keyword>
<keyword evidence="7" id="KW-0677">Repeat</keyword>
<organism evidence="17 18">
    <name type="scientific">Anopheles christyi</name>
    <dbReference type="NCBI Taxonomy" id="43041"/>
    <lineage>
        <taxon>Eukaryota</taxon>
        <taxon>Metazoa</taxon>
        <taxon>Ecdysozoa</taxon>
        <taxon>Arthropoda</taxon>
        <taxon>Hexapoda</taxon>
        <taxon>Insecta</taxon>
        <taxon>Pterygota</taxon>
        <taxon>Neoptera</taxon>
        <taxon>Endopterygota</taxon>
        <taxon>Diptera</taxon>
        <taxon>Nematocera</taxon>
        <taxon>Culicoidea</taxon>
        <taxon>Culicidae</taxon>
        <taxon>Anophelinae</taxon>
        <taxon>Anopheles</taxon>
    </lineage>
</organism>
<feature type="domain" description="PSI" evidence="15">
    <location>
        <begin position="186"/>
        <end position="233"/>
    </location>
</feature>
<dbReference type="GO" id="GO:0002116">
    <property type="term" value="C:semaphorin receptor complex"/>
    <property type="evidence" value="ECO:0007669"/>
    <property type="project" value="TreeGrafter"/>
</dbReference>
<dbReference type="InterPro" id="IPR046800">
    <property type="entry name" value="Plexin_RBD"/>
</dbReference>
<keyword evidence="9 14" id="KW-0472">Membrane</keyword>
<dbReference type="EnsemblMetazoa" id="ACHR008961-RA">
    <property type="protein sequence ID" value="ACHR008961-PA"/>
    <property type="gene ID" value="ACHR008961"/>
</dbReference>
<dbReference type="GO" id="GO:0030334">
    <property type="term" value="P:regulation of cell migration"/>
    <property type="evidence" value="ECO:0007669"/>
    <property type="project" value="TreeGrafter"/>
</dbReference>
<dbReference type="Gene3D" id="3.10.20.90">
    <property type="entry name" value="Phosphatidylinositol 3-kinase Catalytic Subunit, Chain A, domain 1"/>
    <property type="match status" value="1"/>
</dbReference>
<dbReference type="InterPro" id="IPR013783">
    <property type="entry name" value="Ig-like_fold"/>
</dbReference>